<feature type="transmembrane region" description="Helical" evidence="10">
    <location>
        <begin position="574"/>
        <end position="597"/>
    </location>
</feature>
<keyword evidence="5 10" id="KW-1133">Transmembrane helix</keyword>
<evidence type="ECO:0000256" key="9">
    <source>
        <dbReference type="ARBA" id="ARBA00024807"/>
    </source>
</evidence>
<feature type="region of interest" description="Disordered" evidence="12">
    <location>
        <begin position="460"/>
        <end position="551"/>
    </location>
</feature>
<feature type="compositionally biased region" description="Basic and acidic residues" evidence="12">
    <location>
        <begin position="109"/>
        <end position="155"/>
    </location>
</feature>
<evidence type="ECO:0000313" key="13">
    <source>
        <dbReference type="EMBL" id="KAF2451437.1"/>
    </source>
</evidence>
<evidence type="ECO:0000256" key="3">
    <source>
        <dbReference type="ARBA" id="ARBA00022792"/>
    </source>
</evidence>
<dbReference type="GO" id="GO:0005743">
    <property type="term" value="C:mitochondrial inner membrane"/>
    <property type="evidence" value="ECO:0007669"/>
    <property type="project" value="UniProtKB-SubCell"/>
</dbReference>
<keyword evidence="7 10" id="KW-0496">Mitochondrion</keyword>
<comment type="caution">
    <text evidence="13">The sequence shown here is derived from an EMBL/GenBank/DDBJ whole genome shotgun (WGS) entry which is preliminary data.</text>
</comment>
<comment type="similarity">
    <text evidence="1 10">Belongs to the SHE9 family.</text>
</comment>
<evidence type="ECO:0000256" key="8">
    <source>
        <dbReference type="ARBA" id="ARBA00023136"/>
    </source>
</evidence>
<name>A0A9P4PWD5_9PLEO</name>
<evidence type="ECO:0000256" key="4">
    <source>
        <dbReference type="ARBA" id="ARBA00022946"/>
    </source>
</evidence>
<feature type="compositionally biased region" description="Polar residues" evidence="12">
    <location>
        <begin position="479"/>
        <end position="494"/>
    </location>
</feature>
<evidence type="ECO:0000256" key="5">
    <source>
        <dbReference type="ARBA" id="ARBA00022989"/>
    </source>
</evidence>
<reference evidence="13" key="1">
    <citation type="journal article" date="2020" name="Stud. Mycol.">
        <title>101 Dothideomycetes genomes: a test case for predicting lifestyles and emergence of pathogens.</title>
        <authorList>
            <person name="Haridas S."/>
            <person name="Albert R."/>
            <person name="Binder M."/>
            <person name="Bloem J."/>
            <person name="Labutti K."/>
            <person name="Salamov A."/>
            <person name="Andreopoulos B."/>
            <person name="Baker S."/>
            <person name="Barry K."/>
            <person name="Bills G."/>
            <person name="Bluhm B."/>
            <person name="Cannon C."/>
            <person name="Castanera R."/>
            <person name="Culley D."/>
            <person name="Daum C."/>
            <person name="Ezra D."/>
            <person name="Gonzalez J."/>
            <person name="Henrissat B."/>
            <person name="Kuo A."/>
            <person name="Liang C."/>
            <person name="Lipzen A."/>
            <person name="Lutzoni F."/>
            <person name="Magnuson J."/>
            <person name="Mondo S."/>
            <person name="Nolan M."/>
            <person name="Ohm R."/>
            <person name="Pangilinan J."/>
            <person name="Park H.-J."/>
            <person name="Ramirez L."/>
            <person name="Alfaro M."/>
            <person name="Sun H."/>
            <person name="Tritt A."/>
            <person name="Yoshinaga Y."/>
            <person name="Zwiers L.-H."/>
            <person name="Turgeon B."/>
            <person name="Goodwin S."/>
            <person name="Spatafora J."/>
            <person name="Crous P."/>
            <person name="Grigoriev I."/>
        </authorList>
    </citation>
    <scope>NUCLEOTIDE SEQUENCE</scope>
    <source>
        <strain evidence="13">CBS 690.94</strain>
    </source>
</reference>
<dbReference type="InterPro" id="IPR008839">
    <property type="entry name" value="MDM33_fungi"/>
</dbReference>
<dbReference type="Proteomes" id="UP000799764">
    <property type="component" value="Unassembled WGS sequence"/>
</dbReference>
<evidence type="ECO:0000256" key="1">
    <source>
        <dbReference type="ARBA" id="ARBA00007472"/>
    </source>
</evidence>
<dbReference type="Pfam" id="PF05546">
    <property type="entry name" value="She9_MDM33"/>
    <property type="match status" value="1"/>
</dbReference>
<keyword evidence="4 10" id="KW-0809">Transit peptide</keyword>
<dbReference type="AlphaFoldDB" id="A0A9P4PWD5"/>
<evidence type="ECO:0000256" key="2">
    <source>
        <dbReference type="ARBA" id="ARBA00022692"/>
    </source>
</evidence>
<feature type="coiled-coil region" evidence="11">
    <location>
        <begin position="276"/>
        <end position="317"/>
    </location>
</feature>
<accession>A0A9P4PWD5</accession>
<gene>
    <name evidence="13" type="ORF">P171DRAFT_375602</name>
</gene>
<feature type="coiled-coil region" evidence="11">
    <location>
        <begin position="346"/>
        <end position="377"/>
    </location>
</feature>
<dbReference type="EMBL" id="MU001492">
    <property type="protein sequence ID" value="KAF2451437.1"/>
    <property type="molecule type" value="Genomic_DNA"/>
</dbReference>
<feature type="region of interest" description="Disordered" evidence="12">
    <location>
        <begin position="52"/>
        <end position="97"/>
    </location>
</feature>
<keyword evidence="8 10" id="KW-0472">Membrane</keyword>
<dbReference type="OrthoDB" id="5595506at2759"/>
<feature type="compositionally biased region" description="Basic and acidic residues" evidence="12">
    <location>
        <begin position="524"/>
        <end position="540"/>
    </location>
</feature>
<keyword evidence="6 11" id="KW-0175">Coiled coil</keyword>
<comment type="subunit">
    <text evidence="10">Homooligomer.</text>
</comment>
<dbReference type="PANTHER" id="PTHR31961">
    <property type="entry name" value="SENSITIVE TO HIGH EXPRESSION PROTEIN 9, MITOCHONDRIAL"/>
    <property type="match status" value="1"/>
</dbReference>
<comment type="subcellular location">
    <subcellularLocation>
        <location evidence="10">Mitochondrion inner membrane</location>
        <topology evidence="10">Multi-pass membrane protein</topology>
    </subcellularLocation>
</comment>
<keyword evidence="3 10" id="KW-0999">Mitochondrion inner membrane</keyword>
<evidence type="ECO:0000256" key="11">
    <source>
        <dbReference type="SAM" id="Coils"/>
    </source>
</evidence>
<feature type="region of interest" description="Disordered" evidence="12">
    <location>
        <begin position="109"/>
        <end position="219"/>
    </location>
</feature>
<evidence type="ECO:0000256" key="12">
    <source>
        <dbReference type="SAM" id="MobiDB-lite"/>
    </source>
</evidence>
<feature type="transmembrane region" description="Helical" evidence="10">
    <location>
        <begin position="395"/>
        <end position="415"/>
    </location>
</feature>
<dbReference type="GO" id="GO:0007007">
    <property type="term" value="P:inner mitochondrial membrane organization"/>
    <property type="evidence" value="ECO:0007669"/>
    <property type="project" value="TreeGrafter"/>
</dbReference>
<keyword evidence="14" id="KW-1185">Reference proteome</keyword>
<dbReference type="PANTHER" id="PTHR31961:SF3">
    <property type="entry name" value="SENSITIVE TO HIGH EXPRESSION PROTEIN 9, MITOCHONDRIAL"/>
    <property type="match status" value="1"/>
</dbReference>
<evidence type="ECO:0000313" key="14">
    <source>
        <dbReference type="Proteomes" id="UP000799764"/>
    </source>
</evidence>
<sequence length="599" mass="66984">MRPLLQHAQRSLFANASLGASNHPSRSFSHAAKAVSRASSVYLQCPCRASVAVPSSRRPQWPSFASNRRSLHQPSDDGRSKPDNETPEERLARVRADIALRERQEKERLEKERLETERKERERLEKERQERERQEEEERQERERLEKERQDRERQAPSQNKPLSNGIELGSSNPRSAPITKGGSLSDVAEVSSSKTVPPSTNERTSNTDVRSNGSTKDAVKDNVERVAADQLPSHHQAQRWDLSKRFQDLMDDILPKLAVVTHKVNTYTGTDYSGIEALKREIKDQEKLVKTRRAAIEEAKQALDAALSKQASAQKEVVALLERKHSWSDSDLERYMSLIRSEHINDQAVREAKESIAQAENALEEARSRLEKRERAQYHEEQIWSDTIRRNSTWVTFGLMGLNIFLLLATMIVIEPWRRRKMVREIRAALEAQKPAAVEPLTAAAPPIVEVGAETVVEKSSEPITTSPAAADTVDIGSPTQQDLKASSEQPTKVTEAPPVFTTPSPEPATDLPVQPSTPLGTEEMKVQPESIKTEEEIRSSSAPSPESWQDKIANIATDIISERTISMRRIDYTAAILQGAAAGAVITAAVVAMILNK</sequence>
<feature type="compositionally biased region" description="Basic and acidic residues" evidence="12">
    <location>
        <begin position="74"/>
        <end position="97"/>
    </location>
</feature>
<organism evidence="13 14">
    <name type="scientific">Karstenula rhodostoma CBS 690.94</name>
    <dbReference type="NCBI Taxonomy" id="1392251"/>
    <lineage>
        <taxon>Eukaryota</taxon>
        <taxon>Fungi</taxon>
        <taxon>Dikarya</taxon>
        <taxon>Ascomycota</taxon>
        <taxon>Pezizomycotina</taxon>
        <taxon>Dothideomycetes</taxon>
        <taxon>Pleosporomycetidae</taxon>
        <taxon>Pleosporales</taxon>
        <taxon>Massarineae</taxon>
        <taxon>Didymosphaeriaceae</taxon>
        <taxon>Karstenula</taxon>
    </lineage>
</organism>
<evidence type="ECO:0000256" key="6">
    <source>
        <dbReference type="ARBA" id="ARBA00023054"/>
    </source>
</evidence>
<comment type="function">
    <text evidence="9">Required for the maintenance of the structure of the mitochondrial inner membrane. Involved in mitochondrial morphology. Causes growth arrest when highly overexpressed.</text>
</comment>
<proteinExistence type="inferred from homology"/>
<evidence type="ECO:0000256" key="10">
    <source>
        <dbReference type="RuleBase" id="RU364128"/>
    </source>
</evidence>
<evidence type="ECO:0000256" key="7">
    <source>
        <dbReference type="ARBA" id="ARBA00023128"/>
    </source>
</evidence>
<protein>
    <recommendedName>
        <fullName evidence="10">Sensitive to high expression protein 9, mitochondrial</fullName>
    </recommendedName>
</protein>
<keyword evidence="2 10" id="KW-0812">Transmembrane</keyword>
<feature type="compositionally biased region" description="Polar residues" evidence="12">
    <location>
        <begin position="191"/>
        <end position="216"/>
    </location>
</feature>